<sequence>MSEHTDVPTTLGRPRHIAFWGYLPRNPPIITELCKIPAAREEFHLGDGIRFDNHANALDAVDVDQCQTDKPSSSRRSQPDQYCIHRVNGNNSTIIMTVEYRPPHKLSVENLQAGLRPMQFWDEVVRLDSVPTEGPEKLRYNAAWLTGSAVVQEYHVMLQEGLEYSYLTNGFALVLLWVPYDNLGTL</sequence>
<proteinExistence type="predicted"/>
<accession>A0A507QYJ2</accession>
<dbReference type="AlphaFoldDB" id="A0A507QYJ2"/>
<comment type="caution">
    <text evidence="1">The sequence shown here is derived from an EMBL/GenBank/DDBJ whole genome shotgun (WGS) entry which is preliminary data.</text>
</comment>
<evidence type="ECO:0000313" key="1">
    <source>
        <dbReference type="EMBL" id="TQB75017.1"/>
    </source>
</evidence>
<evidence type="ECO:0000313" key="2">
    <source>
        <dbReference type="Proteomes" id="UP000319663"/>
    </source>
</evidence>
<dbReference type="EMBL" id="VIFY01000024">
    <property type="protein sequence ID" value="TQB75017.1"/>
    <property type="molecule type" value="Genomic_DNA"/>
</dbReference>
<organism evidence="1 2">
    <name type="scientific">Monascus purpureus</name>
    <name type="common">Red mold</name>
    <name type="synonym">Monascus anka</name>
    <dbReference type="NCBI Taxonomy" id="5098"/>
    <lineage>
        <taxon>Eukaryota</taxon>
        <taxon>Fungi</taxon>
        <taxon>Dikarya</taxon>
        <taxon>Ascomycota</taxon>
        <taxon>Pezizomycotina</taxon>
        <taxon>Eurotiomycetes</taxon>
        <taxon>Eurotiomycetidae</taxon>
        <taxon>Eurotiales</taxon>
        <taxon>Aspergillaceae</taxon>
        <taxon>Monascus</taxon>
    </lineage>
</organism>
<keyword evidence="2" id="KW-1185">Reference proteome</keyword>
<dbReference type="STRING" id="5098.A0A507QYJ2"/>
<gene>
    <name evidence="1" type="ORF">MPDQ_003813</name>
</gene>
<reference evidence="1 2" key="1">
    <citation type="submission" date="2019-06" db="EMBL/GenBank/DDBJ databases">
        <title>Wine fermentation using esterase from Monascus purpureus.</title>
        <authorList>
            <person name="Geng C."/>
            <person name="Zhang Y."/>
        </authorList>
    </citation>
    <scope>NUCLEOTIDE SEQUENCE [LARGE SCALE GENOMIC DNA]</scope>
    <source>
        <strain evidence="1">HQ1</strain>
    </source>
</reference>
<name>A0A507QYJ2_MONPU</name>
<dbReference type="Proteomes" id="UP000319663">
    <property type="component" value="Unassembled WGS sequence"/>
</dbReference>
<protein>
    <submittedName>
        <fullName evidence="1">Uncharacterized protein</fullName>
    </submittedName>
</protein>